<proteinExistence type="predicted"/>
<accession>A0ABR0NEM0</accession>
<organism evidence="1 2">
    <name type="scientific">Gossypium arboreum</name>
    <name type="common">Tree cotton</name>
    <name type="synonym">Gossypium nanking</name>
    <dbReference type="NCBI Taxonomy" id="29729"/>
    <lineage>
        <taxon>Eukaryota</taxon>
        <taxon>Viridiplantae</taxon>
        <taxon>Streptophyta</taxon>
        <taxon>Embryophyta</taxon>
        <taxon>Tracheophyta</taxon>
        <taxon>Spermatophyta</taxon>
        <taxon>Magnoliopsida</taxon>
        <taxon>eudicotyledons</taxon>
        <taxon>Gunneridae</taxon>
        <taxon>Pentapetalae</taxon>
        <taxon>rosids</taxon>
        <taxon>malvids</taxon>
        <taxon>Malvales</taxon>
        <taxon>Malvaceae</taxon>
        <taxon>Malvoideae</taxon>
        <taxon>Gossypium</taxon>
    </lineage>
</organism>
<dbReference type="Proteomes" id="UP001358586">
    <property type="component" value="Chromosome 10"/>
</dbReference>
<comment type="caution">
    <text evidence="1">The sequence shown here is derived from an EMBL/GenBank/DDBJ whole genome shotgun (WGS) entry which is preliminary data.</text>
</comment>
<sequence>MREYIMKMFHVASRLKALEIELSEELLILMVLDVEFRGRKKVKDIAFEEELDSHSVSTITFDDVQVIIPIIDQEVNPKP</sequence>
<dbReference type="EMBL" id="JARKNE010000010">
    <property type="protein sequence ID" value="KAK5793432.1"/>
    <property type="molecule type" value="Genomic_DNA"/>
</dbReference>
<gene>
    <name evidence="1" type="ORF">PVK06_034578</name>
</gene>
<evidence type="ECO:0000313" key="1">
    <source>
        <dbReference type="EMBL" id="KAK5793432.1"/>
    </source>
</evidence>
<evidence type="ECO:0000313" key="2">
    <source>
        <dbReference type="Proteomes" id="UP001358586"/>
    </source>
</evidence>
<keyword evidence="2" id="KW-1185">Reference proteome</keyword>
<name>A0ABR0NEM0_GOSAR</name>
<protein>
    <submittedName>
        <fullName evidence="1">Uncharacterized protein</fullName>
    </submittedName>
</protein>
<reference evidence="1 2" key="1">
    <citation type="submission" date="2023-03" db="EMBL/GenBank/DDBJ databases">
        <title>WGS of Gossypium arboreum.</title>
        <authorList>
            <person name="Yu D."/>
        </authorList>
    </citation>
    <scope>NUCLEOTIDE SEQUENCE [LARGE SCALE GENOMIC DNA]</scope>
    <source>
        <tissue evidence="1">Leaf</tissue>
    </source>
</reference>